<dbReference type="AlphaFoldDB" id="A0A192H1G7"/>
<keyword evidence="7" id="KW-0501">Molybdenum cofactor biosynthesis</keyword>
<dbReference type="GO" id="GO:0016779">
    <property type="term" value="F:nucleotidyltransferase activity"/>
    <property type="evidence" value="ECO:0007669"/>
    <property type="project" value="TreeGrafter"/>
</dbReference>
<keyword evidence="2" id="KW-0808">Transferase</keyword>
<dbReference type="InterPro" id="IPR013482">
    <property type="entry name" value="Molybde_CF_guanTrfase"/>
</dbReference>
<dbReference type="EMBL" id="CP014873">
    <property type="protein sequence ID" value="ANK62082.1"/>
    <property type="molecule type" value="Genomic_DNA"/>
</dbReference>
<proteinExistence type="predicted"/>
<accession>A0A192H1G7</accession>
<evidence type="ECO:0000256" key="4">
    <source>
        <dbReference type="ARBA" id="ARBA00022741"/>
    </source>
</evidence>
<dbReference type="PANTHER" id="PTHR19136">
    <property type="entry name" value="MOLYBDENUM COFACTOR GUANYLYLTRANSFERASE"/>
    <property type="match status" value="1"/>
</dbReference>
<evidence type="ECO:0000256" key="3">
    <source>
        <dbReference type="ARBA" id="ARBA00022723"/>
    </source>
</evidence>
<dbReference type="PANTHER" id="PTHR19136:SF81">
    <property type="entry name" value="MOLYBDENUM COFACTOR GUANYLYLTRANSFERASE"/>
    <property type="match status" value="1"/>
</dbReference>
<dbReference type="Pfam" id="PF12804">
    <property type="entry name" value="NTP_transf_3"/>
    <property type="match status" value="1"/>
</dbReference>
<keyword evidence="6" id="KW-0342">GTP-binding</keyword>
<keyword evidence="1" id="KW-0963">Cytoplasm</keyword>
<protein>
    <recommendedName>
        <fullName evidence="8">MobA-like NTP transferase domain-containing protein</fullName>
    </recommendedName>
</protein>
<dbReference type="CDD" id="cd02503">
    <property type="entry name" value="MobA"/>
    <property type="match status" value="1"/>
</dbReference>
<dbReference type="SUPFAM" id="SSF53448">
    <property type="entry name" value="Nucleotide-diphospho-sugar transferases"/>
    <property type="match status" value="1"/>
</dbReference>
<dbReference type="GO" id="GO:0006777">
    <property type="term" value="P:Mo-molybdopterin cofactor biosynthetic process"/>
    <property type="evidence" value="ECO:0007669"/>
    <property type="project" value="UniProtKB-KW"/>
</dbReference>
<keyword evidence="5" id="KW-0460">Magnesium</keyword>
<evidence type="ECO:0000256" key="2">
    <source>
        <dbReference type="ARBA" id="ARBA00022679"/>
    </source>
</evidence>
<organism evidence="9 10">
    <name type="scientific">Loigolactobacillus backii</name>
    <dbReference type="NCBI Taxonomy" id="375175"/>
    <lineage>
        <taxon>Bacteria</taxon>
        <taxon>Bacillati</taxon>
        <taxon>Bacillota</taxon>
        <taxon>Bacilli</taxon>
        <taxon>Lactobacillales</taxon>
        <taxon>Lactobacillaceae</taxon>
        <taxon>Loigolactobacillus</taxon>
    </lineage>
</organism>
<evidence type="ECO:0000313" key="9">
    <source>
        <dbReference type="EMBL" id="ANK62082.1"/>
    </source>
</evidence>
<dbReference type="Gene3D" id="3.90.550.10">
    <property type="entry name" value="Spore Coat Polysaccharide Biosynthesis Protein SpsA, Chain A"/>
    <property type="match status" value="1"/>
</dbReference>
<feature type="domain" description="MobA-like NTP transferase" evidence="8">
    <location>
        <begin position="15"/>
        <end position="171"/>
    </location>
</feature>
<evidence type="ECO:0000256" key="5">
    <source>
        <dbReference type="ARBA" id="ARBA00022842"/>
    </source>
</evidence>
<dbReference type="GeneID" id="42981491"/>
<evidence type="ECO:0000256" key="6">
    <source>
        <dbReference type="ARBA" id="ARBA00023134"/>
    </source>
</evidence>
<sequence length="192" mass="21379">MATLNLMTRPKKTIGLILAGGKSQRFGQDKALFTVPEIGRPNIQVTTNLLQPFVSQIIVAANSTNSTAIRQLLPATVEIIPDQQPYLAAGPLGGLFAATKQISGEQNYILLPTDYPWLTPQILQRLLAVNDSFVQTAEHNHYTLAHFKTSHQEVAAALAQDQRRLQVFIKQRCRPLIFSTSQAFTNLNTWER</sequence>
<dbReference type="InterPro" id="IPR029044">
    <property type="entry name" value="Nucleotide-diphossugar_trans"/>
</dbReference>
<gene>
    <name evidence="9" type="ORF">AYR53_04445</name>
</gene>
<name>A0A192H1G7_9LACO</name>
<reference evidence="9 10" key="1">
    <citation type="submission" date="2016-03" db="EMBL/GenBank/DDBJ databases">
        <title>Pediococcus and Lactobacillus from brewery environment - whole genome sequencing and assembly.</title>
        <authorList>
            <person name="Behr J."/>
            <person name="Geissler A.J."/>
            <person name="Vogel R.F."/>
        </authorList>
    </citation>
    <scope>NUCLEOTIDE SEQUENCE [LARGE SCALE GENOMIC DNA]</scope>
    <source>
        <strain evidence="9 10">TMW 1.1989</strain>
    </source>
</reference>
<dbReference type="GO" id="GO:0046872">
    <property type="term" value="F:metal ion binding"/>
    <property type="evidence" value="ECO:0007669"/>
    <property type="project" value="UniProtKB-KW"/>
</dbReference>
<evidence type="ECO:0000256" key="1">
    <source>
        <dbReference type="ARBA" id="ARBA00022490"/>
    </source>
</evidence>
<dbReference type="GO" id="GO:0005525">
    <property type="term" value="F:GTP binding"/>
    <property type="evidence" value="ECO:0007669"/>
    <property type="project" value="UniProtKB-KW"/>
</dbReference>
<dbReference type="RefSeq" id="WP_167574657.1">
    <property type="nucleotide sequence ID" value="NZ_CP014873.1"/>
</dbReference>
<evidence type="ECO:0000313" key="10">
    <source>
        <dbReference type="Proteomes" id="UP000078582"/>
    </source>
</evidence>
<dbReference type="STRING" id="375175.AYR53_04445"/>
<evidence type="ECO:0000256" key="7">
    <source>
        <dbReference type="ARBA" id="ARBA00023150"/>
    </source>
</evidence>
<keyword evidence="10" id="KW-1185">Reference proteome</keyword>
<dbReference type="InterPro" id="IPR025877">
    <property type="entry name" value="MobA-like_NTP_Trfase"/>
</dbReference>
<keyword evidence="4" id="KW-0547">Nucleotide-binding</keyword>
<evidence type="ECO:0000259" key="8">
    <source>
        <dbReference type="Pfam" id="PF12804"/>
    </source>
</evidence>
<keyword evidence="3" id="KW-0479">Metal-binding</keyword>
<dbReference type="Proteomes" id="UP000078582">
    <property type="component" value="Chromosome"/>
</dbReference>